<dbReference type="PROSITE" id="PS51257">
    <property type="entry name" value="PROKAR_LIPOPROTEIN"/>
    <property type="match status" value="1"/>
</dbReference>
<dbReference type="EMBL" id="JBJHZX010000049">
    <property type="protein sequence ID" value="MFL0198164.1"/>
    <property type="molecule type" value="Genomic_DNA"/>
</dbReference>
<dbReference type="InterPro" id="IPR025453">
    <property type="entry name" value="DUF4309"/>
</dbReference>
<evidence type="ECO:0000313" key="4">
    <source>
        <dbReference type="Proteomes" id="UP001623660"/>
    </source>
</evidence>
<protein>
    <submittedName>
        <fullName evidence="3">YjgB family protein</fullName>
    </submittedName>
</protein>
<dbReference type="RefSeq" id="WP_406794273.1">
    <property type="nucleotide sequence ID" value="NZ_JBJHZX010000049.1"/>
</dbReference>
<reference evidence="3 4" key="1">
    <citation type="submission" date="2024-11" db="EMBL/GenBank/DDBJ databases">
        <authorList>
            <person name="Heng Y.C."/>
            <person name="Lim A.C.H."/>
            <person name="Lee J.K.Y."/>
            <person name="Kittelmann S."/>
        </authorList>
    </citation>
    <scope>NUCLEOTIDE SEQUENCE [LARGE SCALE GENOMIC DNA]</scope>
    <source>
        <strain evidence="3 4">WILCCON 0269</strain>
    </source>
</reference>
<feature type="region of interest" description="Disordered" evidence="1">
    <location>
        <begin position="29"/>
        <end position="75"/>
    </location>
</feature>
<keyword evidence="4" id="KW-1185">Reference proteome</keyword>
<name>A0ABW8SQG0_9CLOT</name>
<feature type="signal peptide" evidence="2">
    <location>
        <begin position="1"/>
        <end position="32"/>
    </location>
</feature>
<evidence type="ECO:0000256" key="2">
    <source>
        <dbReference type="SAM" id="SignalP"/>
    </source>
</evidence>
<accession>A0ABW8SQG0</accession>
<dbReference type="Proteomes" id="UP001623660">
    <property type="component" value="Unassembled WGS sequence"/>
</dbReference>
<feature type="compositionally biased region" description="Low complexity" evidence="1">
    <location>
        <begin position="55"/>
        <end position="75"/>
    </location>
</feature>
<comment type="caution">
    <text evidence="3">The sequence shown here is derived from an EMBL/GenBank/DDBJ whole genome shotgun (WGS) entry which is preliminary data.</text>
</comment>
<feature type="chain" id="PRO_5045381180" evidence="2">
    <location>
        <begin position="33"/>
        <end position="233"/>
    </location>
</feature>
<proteinExistence type="predicted"/>
<gene>
    <name evidence="3" type="ORF">ACJDU8_21735</name>
</gene>
<keyword evidence="2" id="KW-0732">Signal</keyword>
<evidence type="ECO:0000313" key="3">
    <source>
        <dbReference type="EMBL" id="MFL0198164.1"/>
    </source>
</evidence>
<organism evidence="3 4">
    <name type="scientific">Candidatus Clostridium eludens</name>
    <dbReference type="NCBI Taxonomy" id="3381663"/>
    <lineage>
        <taxon>Bacteria</taxon>
        <taxon>Bacillati</taxon>
        <taxon>Bacillota</taxon>
        <taxon>Clostridia</taxon>
        <taxon>Eubacteriales</taxon>
        <taxon>Clostridiaceae</taxon>
        <taxon>Clostridium</taxon>
    </lineage>
</organism>
<feature type="compositionally biased region" description="Low complexity" evidence="1">
    <location>
        <begin position="29"/>
        <end position="39"/>
    </location>
</feature>
<evidence type="ECO:0000256" key="1">
    <source>
        <dbReference type="SAM" id="MobiDB-lite"/>
    </source>
</evidence>
<sequence length="233" mass="25843">MTLFKKYVSTKSIIIFSMLVTLMTGCSSTSNSANKSSNNAEKVIDSTKQNSNTGDSKSSTNKPSNSSDNNSSNVEDSSKVFLSNIMQSAKQGKVINCEFTDKTNVIEDVKEKWGEPDKIDWVPAAKGNYATYSEHNIVFGFNKGSQIFEVRSFDSRIKKITLSKVKEVFGTPAYDVKSNGEEVIGYVATKEFKILFVFPQSTSNNKDLLLDHYSVLYPQGTVNSMADDPGRQW</sequence>
<dbReference type="Pfam" id="PF14172">
    <property type="entry name" value="DUF4309"/>
    <property type="match status" value="1"/>
</dbReference>